<dbReference type="InterPro" id="IPR052336">
    <property type="entry name" value="MlaD_Phospholipid_Transporter"/>
</dbReference>
<feature type="transmembrane region" description="Helical" evidence="1">
    <location>
        <begin position="21"/>
        <end position="42"/>
    </location>
</feature>
<name>A0A838ABY3_9PSEU</name>
<dbReference type="Proteomes" id="UP000582974">
    <property type="component" value="Unassembled WGS sequence"/>
</dbReference>
<evidence type="ECO:0000259" key="2">
    <source>
        <dbReference type="Pfam" id="PF02470"/>
    </source>
</evidence>
<reference evidence="3 4" key="1">
    <citation type="submission" date="2020-07" db="EMBL/GenBank/DDBJ databases">
        <title>Genome of Haloechinothrix sp.</title>
        <authorList>
            <person name="Tang S.-K."/>
            <person name="Yang L."/>
            <person name="Zhu W.-Y."/>
        </authorList>
    </citation>
    <scope>NUCLEOTIDE SEQUENCE [LARGE SCALE GENOMIC DNA]</scope>
    <source>
        <strain evidence="3 4">YIM 98757</strain>
    </source>
</reference>
<keyword evidence="1" id="KW-0472">Membrane</keyword>
<organism evidence="3 4">
    <name type="scientific">Haloechinothrix aidingensis</name>
    <dbReference type="NCBI Taxonomy" id="2752311"/>
    <lineage>
        <taxon>Bacteria</taxon>
        <taxon>Bacillati</taxon>
        <taxon>Actinomycetota</taxon>
        <taxon>Actinomycetes</taxon>
        <taxon>Pseudonocardiales</taxon>
        <taxon>Pseudonocardiaceae</taxon>
        <taxon>Haloechinothrix</taxon>
    </lineage>
</organism>
<keyword evidence="1" id="KW-0812">Transmembrane</keyword>
<dbReference type="InterPro" id="IPR003399">
    <property type="entry name" value="Mce/MlaD"/>
</dbReference>
<dbReference type="PANTHER" id="PTHR33371:SF4">
    <property type="entry name" value="INTERMEMBRANE PHOSPHOLIPID TRANSPORT SYSTEM BINDING PROTEIN MLAD"/>
    <property type="match status" value="1"/>
</dbReference>
<protein>
    <submittedName>
        <fullName evidence="3">MCE family protein</fullName>
    </submittedName>
</protein>
<dbReference type="EMBL" id="JACCKD010000005">
    <property type="protein sequence ID" value="MBA0126772.1"/>
    <property type="molecule type" value="Genomic_DNA"/>
</dbReference>
<evidence type="ECO:0000313" key="4">
    <source>
        <dbReference type="Proteomes" id="UP000582974"/>
    </source>
</evidence>
<comment type="caution">
    <text evidence="3">The sequence shown here is derived from an EMBL/GenBank/DDBJ whole genome shotgun (WGS) entry which is preliminary data.</text>
</comment>
<evidence type="ECO:0000256" key="1">
    <source>
        <dbReference type="SAM" id="Phobius"/>
    </source>
</evidence>
<evidence type="ECO:0000313" key="3">
    <source>
        <dbReference type="EMBL" id="MBA0126772.1"/>
    </source>
</evidence>
<dbReference type="RefSeq" id="WP_180893615.1">
    <property type="nucleotide sequence ID" value="NZ_JACCKD010000005.1"/>
</dbReference>
<gene>
    <name evidence="3" type="ORF">H0B56_14575</name>
</gene>
<dbReference type="Pfam" id="PF02470">
    <property type="entry name" value="MlaD"/>
    <property type="match status" value="1"/>
</dbReference>
<sequence>MMKIGSLKAGALSVRRDGRRAGLALGLALLAALMFVLLMLYFKPSIQTFLRSGETITMELERDYQLHADENRVYVAGLEAGVVSDVEHVNDETVRVAMKVDEDVISSLGSKPSAEVRPNTVLGGAYVVELKRGGGTGRFEDGFIPRERTQVPVELDRVLESLPGPTRESLQDTVGQFDDTLAAGGKEALRDIVANAPETLDPAGTVLEAAQGTRPGIDLPQIVTNFHSIADVLSRNQGQLGDVVQSLRDTTTVLANQSRPLADGIESMPATLRDTRSGMVDLRGTLDELTVTAESFRPAARELEPLLRRLDPVLRKARPLMEDLRPLLEDARPVVDELVPVAQRGTGVLDDFSGPVLERVNGPVTETVMNTWRGSGPYENSGGGVQADNKFYEELGFLTANMARAAMTQDRHGALIGFQVGANSRSVVGTPFTLPNLLDEIEKYSGGTQ</sequence>
<proteinExistence type="predicted"/>
<dbReference type="AlphaFoldDB" id="A0A838ABY3"/>
<keyword evidence="1" id="KW-1133">Transmembrane helix</keyword>
<accession>A0A838ABY3</accession>
<keyword evidence="4" id="KW-1185">Reference proteome</keyword>
<feature type="domain" description="Mce/MlaD" evidence="2">
    <location>
        <begin position="53"/>
        <end position="127"/>
    </location>
</feature>
<dbReference type="PANTHER" id="PTHR33371">
    <property type="entry name" value="INTERMEMBRANE PHOSPHOLIPID TRANSPORT SYSTEM BINDING PROTEIN MLAD-RELATED"/>
    <property type="match status" value="1"/>
</dbReference>